<feature type="domain" description="Calcineurin-like phosphoesterase" evidence="2">
    <location>
        <begin position="1"/>
        <end position="195"/>
    </location>
</feature>
<dbReference type="PANTHER" id="PTHR42850:SF2">
    <property type="entry name" value="BLL5683 PROTEIN"/>
    <property type="match status" value="1"/>
</dbReference>
<sequence length="266" mass="29760">MRLAFVSDIHGNLAALDAVIADMSHRKIQCVVNLGDSLSGPLLPLETADRLQHLPWLHVAGNHERQVLRLPIERQNLSDAYTSAQLNPLVKNWLTAHADPSDPRLHKAQIWPEQLGRDVALCHGSPRSDIEYLLETPEGESARLANVTEIEERLEGRLPEHITLLACGHSHVPRAVRLSSKLLIINPGSVGLPAYDDDHPYPFSKFHRIENGSPDARYAVVEKSGADWRCELISVPYNHESMALLADERGRPDWAHALRTGWMPRV</sequence>
<dbReference type="InterPro" id="IPR050126">
    <property type="entry name" value="Ap4A_hydrolase"/>
</dbReference>
<gene>
    <name evidence="3" type="ORF">H663_007140</name>
</gene>
<dbReference type="Proteomes" id="UP000037507">
    <property type="component" value="Unassembled WGS sequence"/>
</dbReference>
<dbReference type="PIRSF" id="PIRSF000883">
    <property type="entry name" value="Pesterase_MJ0912"/>
    <property type="match status" value="1"/>
</dbReference>
<dbReference type="InterPro" id="IPR011152">
    <property type="entry name" value="Pesterase_MJ0912"/>
</dbReference>
<comment type="similarity">
    <text evidence="1">Belongs to the metallophosphoesterase superfamily. YfcE family.</text>
</comment>
<reference evidence="3" key="1">
    <citation type="submission" date="2017-04" db="EMBL/GenBank/DDBJ databases">
        <title>Unexpected and diverse lifestyles within the genus Limnohabitans.</title>
        <authorList>
            <person name="Kasalicky V."/>
            <person name="Mehrshad M."/>
            <person name="Andrei S.-A."/>
            <person name="Salcher M."/>
            <person name="Kratochvilova H."/>
            <person name="Simek K."/>
            <person name="Ghai R."/>
        </authorList>
    </citation>
    <scope>NUCLEOTIDE SEQUENCE [LARGE SCALE GENOMIC DNA]</scope>
    <source>
        <strain evidence="3">II-D5</strain>
    </source>
</reference>
<accession>A0A2T7UF49</accession>
<dbReference type="STRING" id="1293045.H663_05365"/>
<dbReference type="Pfam" id="PF12850">
    <property type="entry name" value="Metallophos_2"/>
    <property type="match status" value="1"/>
</dbReference>
<dbReference type="GO" id="GO:0016791">
    <property type="term" value="F:phosphatase activity"/>
    <property type="evidence" value="ECO:0007669"/>
    <property type="project" value="TreeGrafter"/>
</dbReference>
<keyword evidence="4" id="KW-1185">Reference proteome</keyword>
<evidence type="ECO:0000256" key="1">
    <source>
        <dbReference type="ARBA" id="ARBA00008950"/>
    </source>
</evidence>
<evidence type="ECO:0000313" key="3">
    <source>
        <dbReference type="EMBL" id="PVE43335.1"/>
    </source>
</evidence>
<dbReference type="CDD" id="cd00838">
    <property type="entry name" value="MPP_superfamily"/>
    <property type="match status" value="1"/>
</dbReference>
<name>A0A2T7UF49_9BURK</name>
<dbReference type="AlphaFoldDB" id="A0A2T7UF49"/>
<dbReference type="OrthoDB" id="9813918at2"/>
<evidence type="ECO:0000259" key="2">
    <source>
        <dbReference type="Pfam" id="PF12850"/>
    </source>
</evidence>
<dbReference type="InterPro" id="IPR029052">
    <property type="entry name" value="Metallo-depent_PP-like"/>
</dbReference>
<dbReference type="PANTHER" id="PTHR42850">
    <property type="entry name" value="METALLOPHOSPHOESTERASE"/>
    <property type="match status" value="1"/>
</dbReference>
<evidence type="ECO:0000313" key="4">
    <source>
        <dbReference type="Proteomes" id="UP000037507"/>
    </source>
</evidence>
<dbReference type="Gene3D" id="3.60.21.10">
    <property type="match status" value="1"/>
</dbReference>
<organism evidence="3 4">
    <name type="scientific">Limnohabitans planktonicus II-D5</name>
    <dbReference type="NCBI Taxonomy" id="1293045"/>
    <lineage>
        <taxon>Bacteria</taxon>
        <taxon>Pseudomonadati</taxon>
        <taxon>Pseudomonadota</taxon>
        <taxon>Betaproteobacteria</taxon>
        <taxon>Burkholderiales</taxon>
        <taxon>Comamonadaceae</taxon>
        <taxon>Limnohabitans</taxon>
    </lineage>
</organism>
<dbReference type="InterPro" id="IPR024654">
    <property type="entry name" value="Calcineurin-like_PHP_lpxH"/>
</dbReference>
<dbReference type="RefSeq" id="WP_053170526.1">
    <property type="nucleotide sequence ID" value="NZ_LFYT02000006.1"/>
</dbReference>
<proteinExistence type="inferred from homology"/>
<protein>
    <submittedName>
        <fullName evidence="3">Metallophosphatase family protein</fullName>
    </submittedName>
</protein>
<dbReference type="SUPFAM" id="SSF56300">
    <property type="entry name" value="Metallo-dependent phosphatases"/>
    <property type="match status" value="1"/>
</dbReference>
<comment type="caution">
    <text evidence="3">The sequence shown here is derived from an EMBL/GenBank/DDBJ whole genome shotgun (WGS) entry which is preliminary data.</text>
</comment>
<dbReference type="EMBL" id="LFYT02000006">
    <property type="protein sequence ID" value="PVE43335.1"/>
    <property type="molecule type" value="Genomic_DNA"/>
</dbReference>
<dbReference type="GO" id="GO:0005737">
    <property type="term" value="C:cytoplasm"/>
    <property type="evidence" value="ECO:0007669"/>
    <property type="project" value="TreeGrafter"/>
</dbReference>